<gene>
    <name evidence="5" type="ORF">CATMQ487_47220</name>
</gene>
<feature type="domain" description="Leucine-binding protein" evidence="4">
    <location>
        <begin position="24"/>
        <end position="337"/>
    </location>
</feature>
<evidence type="ECO:0000313" key="5">
    <source>
        <dbReference type="EMBL" id="BDI07752.1"/>
    </source>
</evidence>
<evidence type="ECO:0000256" key="1">
    <source>
        <dbReference type="ARBA" id="ARBA00010062"/>
    </source>
</evidence>
<accession>A0ABN6PVZ6</accession>
<dbReference type="InterPro" id="IPR051010">
    <property type="entry name" value="BCAA_transport"/>
</dbReference>
<feature type="chain" id="PRO_5045193753" evidence="3">
    <location>
        <begin position="23"/>
        <end position="379"/>
    </location>
</feature>
<dbReference type="Gene3D" id="3.40.50.2300">
    <property type="match status" value="2"/>
</dbReference>
<evidence type="ECO:0000259" key="4">
    <source>
        <dbReference type="Pfam" id="PF13458"/>
    </source>
</evidence>
<keyword evidence="2 3" id="KW-0732">Signal</keyword>
<protein>
    <submittedName>
        <fullName evidence="5">Branched-chain amino acid ABC transporter substrate-binding protein</fullName>
    </submittedName>
</protein>
<dbReference type="PANTHER" id="PTHR30483:SF38">
    <property type="entry name" value="BLR7848 PROTEIN"/>
    <property type="match status" value="1"/>
</dbReference>
<dbReference type="SUPFAM" id="SSF53822">
    <property type="entry name" value="Periplasmic binding protein-like I"/>
    <property type="match status" value="1"/>
</dbReference>
<dbReference type="CDD" id="cd06333">
    <property type="entry name" value="PBP1_ABC_RPA1789-like"/>
    <property type="match status" value="1"/>
</dbReference>
<dbReference type="PANTHER" id="PTHR30483">
    <property type="entry name" value="LEUCINE-SPECIFIC-BINDING PROTEIN"/>
    <property type="match status" value="1"/>
</dbReference>
<dbReference type="InterPro" id="IPR028082">
    <property type="entry name" value="Peripla_BP_I"/>
</dbReference>
<organism evidence="5 6">
    <name type="scientific">Sphaerotilus microaerophilus</name>
    <dbReference type="NCBI Taxonomy" id="2914710"/>
    <lineage>
        <taxon>Bacteria</taxon>
        <taxon>Pseudomonadati</taxon>
        <taxon>Pseudomonadota</taxon>
        <taxon>Betaproteobacteria</taxon>
        <taxon>Burkholderiales</taxon>
        <taxon>Sphaerotilaceae</taxon>
        <taxon>Sphaerotilus</taxon>
    </lineage>
</organism>
<sequence length="379" mass="39947">MTPTFKTLAAAALIALAGAAQADITIGVSLSLTGPASGLGIPCNNGVKLWPTTIAGEKLKVIVLDDAADPTKAAQNAKRFVTEEKVDLVVGSVATPAAIAMADPIAESGTLQLMLSPANLPAGKDAWAFRLPQSNAVMAHAMLQHMKKQGVKTVGFLGYTDAYGEGWLVDFKAEAAKIAPEIKIVAAERFQRSDTSVTGQALKLVSANPDAMLVVASGSGAAMPHKAIVERGYKGKIYQTHAAASRDLMRVGGKDVEGSYVVSGPAVVADQLPDSHPSKKIAQDFIAQYEKAYGPNSRNQFAGHSYDVALVLQKVVPVALKKGKPGTKEFRAALREAVETMGRTVVSHGVLAYTKDNHWGFTTETGVMLKVVNGDWKVE</sequence>
<reference evidence="5" key="1">
    <citation type="submission" date="2022-04" db="EMBL/GenBank/DDBJ databases">
        <title>Whole genome sequence of Sphaerotilus sp. FB-5.</title>
        <authorList>
            <person name="Takeda M."/>
            <person name="Narihara S."/>
            <person name="Akimoto M."/>
            <person name="Akimoto R."/>
            <person name="Nishiyashiki S."/>
            <person name="Murakami T."/>
        </authorList>
    </citation>
    <scope>NUCLEOTIDE SEQUENCE</scope>
    <source>
        <strain evidence="5">FB-5</strain>
    </source>
</reference>
<name>A0ABN6PVZ6_9BURK</name>
<dbReference type="InterPro" id="IPR028081">
    <property type="entry name" value="Leu-bd"/>
</dbReference>
<keyword evidence="6" id="KW-1185">Reference proteome</keyword>
<evidence type="ECO:0000256" key="3">
    <source>
        <dbReference type="SAM" id="SignalP"/>
    </source>
</evidence>
<evidence type="ECO:0000313" key="6">
    <source>
        <dbReference type="Proteomes" id="UP001057498"/>
    </source>
</evidence>
<dbReference type="EMBL" id="AP025730">
    <property type="protein sequence ID" value="BDI07752.1"/>
    <property type="molecule type" value="Genomic_DNA"/>
</dbReference>
<evidence type="ECO:0000256" key="2">
    <source>
        <dbReference type="ARBA" id="ARBA00022729"/>
    </source>
</evidence>
<dbReference type="Pfam" id="PF13458">
    <property type="entry name" value="Peripla_BP_6"/>
    <property type="match status" value="1"/>
</dbReference>
<dbReference type="Proteomes" id="UP001057498">
    <property type="component" value="Chromosome"/>
</dbReference>
<comment type="similarity">
    <text evidence="1">Belongs to the leucine-binding protein family.</text>
</comment>
<proteinExistence type="inferred from homology"/>
<feature type="signal peptide" evidence="3">
    <location>
        <begin position="1"/>
        <end position="22"/>
    </location>
</feature>